<feature type="domain" description="Peptidase S26" evidence="8">
    <location>
        <begin position="87"/>
        <end position="235"/>
    </location>
</feature>
<evidence type="ECO:0000256" key="5">
    <source>
        <dbReference type="ARBA" id="ARBA00022801"/>
    </source>
</evidence>
<evidence type="ECO:0000256" key="6">
    <source>
        <dbReference type="PIRSR" id="PIRSR600223-1"/>
    </source>
</evidence>
<evidence type="ECO:0000256" key="1">
    <source>
        <dbReference type="ARBA" id="ARBA00000677"/>
    </source>
</evidence>
<dbReference type="InterPro" id="IPR019758">
    <property type="entry name" value="Pept_S26A_signal_pept_1_CS"/>
</dbReference>
<keyword evidence="10" id="KW-1185">Reference proteome</keyword>
<keyword evidence="7" id="KW-0472">Membrane</keyword>
<dbReference type="PANTHER" id="PTHR43390:SF1">
    <property type="entry name" value="CHLOROPLAST PROCESSING PEPTIDASE"/>
    <property type="match status" value="1"/>
</dbReference>
<feature type="active site" evidence="6">
    <location>
        <position position="187"/>
    </location>
</feature>
<dbReference type="SUPFAM" id="SSF51306">
    <property type="entry name" value="LexA/Signal peptidase"/>
    <property type="match status" value="2"/>
</dbReference>
<dbReference type="RefSeq" id="WP_098038506.1">
    <property type="nucleotide sequence ID" value="NZ_CWGJ01000014.1"/>
</dbReference>
<dbReference type="Gene3D" id="2.10.109.10">
    <property type="entry name" value="Umud Fragment, subunit A"/>
    <property type="match status" value="2"/>
</dbReference>
<sequence>MCALPFFSKNKGYTLSKSHHILSHAYGLYKKKGRSLAKEALQSFEQKLQELDQACLGKDRQKASELAQWVERFIANHFKKNFFDYFKEFAVALLLALAIATVVRQSWFEIYEIPTGSMRPTFKEQDDLTVSKTAFGINIPLKTKHFYFDPALVERGGVIIFSGDGIDLPDTDTTYFGLFPAKKRYTKRMIGKPGDHLYFYGGKIYGIDKNGHEIRELLEAKSMQQLEHIPFLSFEGKPASLSSTEIVLKHMNMPIGKILYLPQEGLVGEINTGENWKREKLASEKKNEPEEFGDFFGIGNFAMARIITRDQLPESVRKSKQATEGTFFLELAHSPSLTYPKPKFTERDLSFGILLDPEHSYIPLSEVHLQKILENLYTARFNVKNQFAKRYSVENGPFTPSNPKMTGIPDGTYEFYYGKAHQIGFWGISKELPQSSPLYNKDPRYIKLLFNQGIDFLNFYEPSADGNRLFPHRYAYFRDGNLYLMGSPILTKDDPVLKEFVKKEKEKQSLSPKDRPYRPFIDRGAPIKEGKFDRDFIEKFGLSIPEKHYFVLGDNHAMSADSRIFGFVPESNLQGAPSLLIWPPGERFGFPNQQPYPFLNTPRLIVWGIFLLLVAAYLLYRKRERSRPVFKKVGFKS</sequence>
<comment type="subcellular location">
    <subcellularLocation>
        <location evidence="7">Membrane</location>
        <topology evidence="7">Single-pass type II membrane protein</topology>
    </subcellularLocation>
</comment>
<comment type="catalytic activity">
    <reaction evidence="1 7">
        <text>Cleavage of hydrophobic, N-terminal signal or leader sequences from secreted and periplasmic proteins.</text>
        <dbReference type="EC" id="3.4.21.89"/>
    </reaction>
</comment>
<keyword evidence="5 7" id="KW-0378">Hydrolase</keyword>
<name>A0A0H5DR59_9BACT</name>
<reference evidence="10" key="1">
    <citation type="submission" date="2015-06" db="EMBL/GenBank/DDBJ databases">
        <authorList>
            <person name="Bertelli C."/>
        </authorList>
    </citation>
    <scope>NUCLEOTIDE SEQUENCE [LARGE SCALE GENOMIC DNA]</scope>
    <source>
        <strain evidence="10">CRIB-30</strain>
    </source>
</reference>
<dbReference type="NCBIfam" id="TIGR02227">
    <property type="entry name" value="sigpep_I_bact"/>
    <property type="match status" value="2"/>
</dbReference>
<dbReference type="Proteomes" id="UP000220251">
    <property type="component" value="Unassembled WGS sequence"/>
</dbReference>
<comment type="similarity">
    <text evidence="2 7">Belongs to the peptidase S26 family.</text>
</comment>
<evidence type="ECO:0000256" key="2">
    <source>
        <dbReference type="ARBA" id="ARBA00009370"/>
    </source>
</evidence>
<dbReference type="GO" id="GO:0004252">
    <property type="term" value="F:serine-type endopeptidase activity"/>
    <property type="evidence" value="ECO:0007669"/>
    <property type="project" value="InterPro"/>
</dbReference>
<dbReference type="CDD" id="cd06530">
    <property type="entry name" value="S26_SPase_I"/>
    <property type="match status" value="2"/>
</dbReference>
<evidence type="ECO:0000313" key="10">
    <source>
        <dbReference type="Proteomes" id="UP000220251"/>
    </source>
</evidence>
<protein>
    <recommendedName>
        <fullName evidence="4 7">Signal peptidase I</fullName>
        <ecNumber evidence="3 7">3.4.21.89</ecNumber>
    </recommendedName>
</protein>
<evidence type="ECO:0000259" key="8">
    <source>
        <dbReference type="Pfam" id="PF10502"/>
    </source>
</evidence>
<dbReference type="InterPro" id="IPR000223">
    <property type="entry name" value="Pept_S26A_signal_pept_1"/>
</dbReference>
<dbReference type="EC" id="3.4.21.89" evidence="3 7"/>
<keyword evidence="7" id="KW-1133">Transmembrane helix</keyword>
<dbReference type="InterPro" id="IPR019757">
    <property type="entry name" value="Pept_S26A_signal_pept_1_Lys-AS"/>
</dbReference>
<evidence type="ECO:0000256" key="4">
    <source>
        <dbReference type="ARBA" id="ARBA00019232"/>
    </source>
</evidence>
<dbReference type="AlphaFoldDB" id="A0A0H5DR59"/>
<dbReference type="Pfam" id="PF10502">
    <property type="entry name" value="Peptidase_S26"/>
    <property type="match status" value="2"/>
</dbReference>
<organism evidence="9 10">
    <name type="scientific">Estrella lausannensis</name>
    <dbReference type="NCBI Taxonomy" id="483423"/>
    <lineage>
        <taxon>Bacteria</taxon>
        <taxon>Pseudomonadati</taxon>
        <taxon>Chlamydiota</taxon>
        <taxon>Chlamydiia</taxon>
        <taxon>Parachlamydiales</taxon>
        <taxon>Candidatus Criblamydiaceae</taxon>
        <taxon>Estrella</taxon>
    </lineage>
</organism>
<keyword evidence="7" id="KW-0812">Transmembrane</keyword>
<dbReference type="InterPro" id="IPR036286">
    <property type="entry name" value="LexA/Signal_pep-like_sf"/>
</dbReference>
<dbReference type="PROSITE" id="PS00760">
    <property type="entry name" value="SPASE_I_2"/>
    <property type="match status" value="1"/>
</dbReference>
<evidence type="ECO:0000313" key="9">
    <source>
        <dbReference type="EMBL" id="CRX38643.1"/>
    </source>
</evidence>
<feature type="domain" description="Peptidase S26" evidence="8">
    <location>
        <begin position="498"/>
        <end position="582"/>
    </location>
</feature>
<accession>A0A0H5DR59</accession>
<feature type="active site" evidence="6">
    <location>
        <position position="117"/>
    </location>
</feature>
<dbReference type="PRINTS" id="PR00727">
    <property type="entry name" value="LEADERPTASE"/>
</dbReference>
<dbReference type="PROSITE" id="PS00761">
    <property type="entry name" value="SPASE_I_3"/>
    <property type="match status" value="1"/>
</dbReference>
<evidence type="ECO:0000256" key="3">
    <source>
        <dbReference type="ARBA" id="ARBA00013208"/>
    </source>
</evidence>
<dbReference type="GO" id="GO:0016020">
    <property type="term" value="C:membrane"/>
    <property type="evidence" value="ECO:0007669"/>
    <property type="project" value="UniProtKB-SubCell"/>
</dbReference>
<dbReference type="EMBL" id="CWGJ01000014">
    <property type="protein sequence ID" value="CRX38643.1"/>
    <property type="molecule type" value="Genomic_DNA"/>
</dbReference>
<dbReference type="InterPro" id="IPR019533">
    <property type="entry name" value="Peptidase_S26"/>
</dbReference>
<dbReference type="PANTHER" id="PTHR43390">
    <property type="entry name" value="SIGNAL PEPTIDASE I"/>
    <property type="match status" value="1"/>
</dbReference>
<dbReference type="OrthoDB" id="9802919at2"/>
<feature type="transmembrane region" description="Helical" evidence="7">
    <location>
        <begin position="604"/>
        <end position="620"/>
    </location>
</feature>
<gene>
    <name evidence="9" type="primary">lepB</name>
    <name evidence="9" type="ORF">ELAC_1304</name>
</gene>
<dbReference type="GO" id="GO:0006465">
    <property type="term" value="P:signal peptide processing"/>
    <property type="evidence" value="ECO:0007669"/>
    <property type="project" value="InterPro"/>
</dbReference>
<proteinExistence type="inferred from homology"/>
<dbReference type="GO" id="GO:0009003">
    <property type="term" value="F:signal peptidase activity"/>
    <property type="evidence" value="ECO:0007669"/>
    <property type="project" value="UniProtKB-EC"/>
</dbReference>
<evidence type="ECO:0000256" key="7">
    <source>
        <dbReference type="RuleBase" id="RU362042"/>
    </source>
</evidence>
<keyword evidence="7" id="KW-0645">Protease</keyword>